<dbReference type="EMBL" id="FOLO01000017">
    <property type="protein sequence ID" value="SFC74965.1"/>
    <property type="molecule type" value="Genomic_DNA"/>
</dbReference>
<dbReference type="Proteomes" id="UP000198862">
    <property type="component" value="Unassembled WGS sequence"/>
</dbReference>
<protein>
    <submittedName>
        <fullName evidence="2">Pilus biogenesis lipoprotein CpaD</fullName>
    </submittedName>
</protein>
<keyword evidence="1" id="KW-0732">Signal</keyword>
<keyword evidence="2" id="KW-0449">Lipoprotein</keyword>
<dbReference type="InterPro" id="IPR019027">
    <property type="entry name" value="Pilus_biogenesis_CpaD-related"/>
</dbReference>
<dbReference type="Pfam" id="PF09476">
    <property type="entry name" value="Pilus_CpaD"/>
    <property type="match status" value="1"/>
</dbReference>
<evidence type="ECO:0000256" key="1">
    <source>
        <dbReference type="SAM" id="SignalP"/>
    </source>
</evidence>
<proteinExistence type="predicted"/>
<feature type="chain" id="PRO_5011761449" evidence="1">
    <location>
        <begin position="23"/>
        <end position="203"/>
    </location>
</feature>
<dbReference type="PROSITE" id="PS51257">
    <property type="entry name" value="PROKAR_LIPOPROTEIN"/>
    <property type="match status" value="1"/>
</dbReference>
<feature type="signal peptide" evidence="1">
    <location>
        <begin position="1"/>
        <end position="22"/>
    </location>
</feature>
<organism evidence="2 3">
    <name type="scientific">Pseudoalteromonas denitrificans DSM 6059</name>
    <dbReference type="NCBI Taxonomy" id="1123010"/>
    <lineage>
        <taxon>Bacteria</taxon>
        <taxon>Pseudomonadati</taxon>
        <taxon>Pseudomonadota</taxon>
        <taxon>Gammaproteobacteria</taxon>
        <taxon>Alteromonadales</taxon>
        <taxon>Pseudoalteromonadaceae</taxon>
        <taxon>Pseudoalteromonas</taxon>
    </lineage>
</organism>
<accession>A0A1I1LPP7</accession>
<reference evidence="2 3" key="1">
    <citation type="submission" date="2016-10" db="EMBL/GenBank/DDBJ databases">
        <authorList>
            <person name="de Groot N.N."/>
        </authorList>
    </citation>
    <scope>NUCLEOTIDE SEQUENCE [LARGE SCALE GENOMIC DNA]</scope>
    <source>
        <strain evidence="2 3">DSM 6059</strain>
    </source>
</reference>
<dbReference type="STRING" id="1123010.SAMN02745724_02447"/>
<evidence type="ECO:0000313" key="2">
    <source>
        <dbReference type="EMBL" id="SFC74965.1"/>
    </source>
</evidence>
<dbReference type="RefSeq" id="WP_177208028.1">
    <property type="nucleotide sequence ID" value="NZ_FOLO01000017.1"/>
</dbReference>
<sequence length="203" mass="21972">MKIKLLTLLVAAMISLSGCTNIESYTNSPSNTGLKAIGLELLNSQISFTDVKYSGLDDKQKQALNLFIFNQGTSYKQRILVTATQSTLTLHQAQLSKLLLGFGIASDKLVFKISNDAKPEVVEIISEYFRAVAPSCKSDPRADLGCATTRNLAMMISDPAQLIRGAALAPADGVKNVNDVVKYREGTEQNNKISLTDVTQGIE</sequence>
<name>A0A1I1LPP7_9GAMM</name>
<gene>
    <name evidence="2" type="ORF">SAMN02745724_02447</name>
</gene>
<keyword evidence="3" id="KW-1185">Reference proteome</keyword>
<evidence type="ECO:0000313" key="3">
    <source>
        <dbReference type="Proteomes" id="UP000198862"/>
    </source>
</evidence>
<dbReference type="AlphaFoldDB" id="A0A1I1LPP7"/>